<keyword evidence="2" id="KW-1185">Reference proteome</keyword>
<evidence type="ECO:0000313" key="2">
    <source>
        <dbReference type="Proteomes" id="UP001283361"/>
    </source>
</evidence>
<feature type="non-terminal residue" evidence="1">
    <location>
        <position position="96"/>
    </location>
</feature>
<proteinExistence type="predicted"/>
<accession>A0AAE1A7T2</accession>
<organism evidence="1 2">
    <name type="scientific">Elysia crispata</name>
    <name type="common">lettuce slug</name>
    <dbReference type="NCBI Taxonomy" id="231223"/>
    <lineage>
        <taxon>Eukaryota</taxon>
        <taxon>Metazoa</taxon>
        <taxon>Spiralia</taxon>
        <taxon>Lophotrochozoa</taxon>
        <taxon>Mollusca</taxon>
        <taxon>Gastropoda</taxon>
        <taxon>Heterobranchia</taxon>
        <taxon>Euthyneura</taxon>
        <taxon>Panpulmonata</taxon>
        <taxon>Sacoglossa</taxon>
        <taxon>Placobranchoidea</taxon>
        <taxon>Plakobranchidae</taxon>
        <taxon>Elysia</taxon>
    </lineage>
</organism>
<protein>
    <submittedName>
        <fullName evidence="1">Uncharacterized protein</fullName>
    </submittedName>
</protein>
<dbReference type="EMBL" id="JAWDGP010002494">
    <property type="protein sequence ID" value="KAK3782587.1"/>
    <property type="molecule type" value="Genomic_DNA"/>
</dbReference>
<reference evidence="1" key="1">
    <citation type="journal article" date="2023" name="G3 (Bethesda)">
        <title>A reference genome for the long-term kleptoplast-retaining sea slug Elysia crispata morphotype clarki.</title>
        <authorList>
            <person name="Eastman K.E."/>
            <person name="Pendleton A.L."/>
            <person name="Shaikh M.A."/>
            <person name="Suttiyut T."/>
            <person name="Ogas R."/>
            <person name="Tomko P."/>
            <person name="Gavelis G."/>
            <person name="Widhalm J.R."/>
            <person name="Wisecaver J.H."/>
        </authorList>
    </citation>
    <scope>NUCLEOTIDE SEQUENCE</scope>
    <source>
        <strain evidence="1">ECLA1</strain>
    </source>
</reference>
<dbReference type="AlphaFoldDB" id="A0AAE1A7T2"/>
<name>A0AAE1A7T2_9GAST</name>
<gene>
    <name evidence="1" type="ORF">RRG08_006138</name>
</gene>
<comment type="caution">
    <text evidence="1">The sequence shown here is derived from an EMBL/GenBank/DDBJ whole genome shotgun (WGS) entry which is preliminary data.</text>
</comment>
<evidence type="ECO:0000313" key="1">
    <source>
        <dbReference type="EMBL" id="KAK3782587.1"/>
    </source>
</evidence>
<sequence length="96" mass="10862">MFKKQKTRTSLINFVPAEWSIVCEVTRDHAATSNATCDETAWFTWLTGPRQLVLSGLLSSTEVCRAGRGDPPLPADGRDWQYNAVERHQPQLMEEI</sequence>
<dbReference type="Proteomes" id="UP001283361">
    <property type="component" value="Unassembled WGS sequence"/>
</dbReference>